<evidence type="ECO:0000313" key="7">
    <source>
        <dbReference type="EMBL" id="KAK7385527.1"/>
    </source>
</evidence>
<dbReference type="PANTHER" id="PTHR33469">
    <property type="entry name" value="PROTEIN ELF4-LIKE 4"/>
    <property type="match status" value="1"/>
</dbReference>
<dbReference type="Proteomes" id="UP001386955">
    <property type="component" value="Unassembled WGS sequence"/>
</dbReference>
<evidence type="ECO:0000259" key="6">
    <source>
        <dbReference type="Pfam" id="PF07011"/>
    </source>
</evidence>
<accession>A0AAN9X7D1</accession>
<dbReference type="InterPro" id="IPR009741">
    <property type="entry name" value="EARLY_FLOWERING_4_dom"/>
</dbReference>
<sequence length="228" mass="25738">MDDTVVTTKSDWLNNGVKVAAEKIEDVLGGDDDEECDGDDEAWAILSRSFRQAQTMLDENRVLIDEVNSNHESKIPDNMVKNVGLITQIHDNISKVRSIYSDLSVNFSNIIHQHSVAIVNHRNRDGDREEVEDKVENLEDDSAEHLLEKSENVELMAAGMHRTLSARRYEVVLEFTGVVQPEEANIKNLEGEMEKDNFRETEFSCLLSFGVFEMMGNAAARVILEAIL</sequence>
<dbReference type="PANTHER" id="PTHR33469:SF1">
    <property type="entry name" value="PROTEIN ELF4-LIKE 1"/>
    <property type="match status" value="1"/>
</dbReference>
<dbReference type="Pfam" id="PF07011">
    <property type="entry name" value="Elf4"/>
    <property type="match status" value="1"/>
</dbReference>
<dbReference type="EMBL" id="JAYMYS010000008">
    <property type="protein sequence ID" value="KAK7385527.1"/>
    <property type="molecule type" value="Genomic_DNA"/>
</dbReference>
<keyword evidence="3" id="KW-0090">Biological rhythms</keyword>
<evidence type="ECO:0000256" key="3">
    <source>
        <dbReference type="ARBA" id="ARBA00023108"/>
    </source>
</evidence>
<dbReference type="GO" id="GO:0048511">
    <property type="term" value="P:rhythmic process"/>
    <property type="evidence" value="ECO:0007669"/>
    <property type="project" value="UniProtKB-KW"/>
</dbReference>
<name>A0AAN9X7D1_PSOTE</name>
<comment type="caution">
    <text evidence="7">The sequence shown here is derived from an EMBL/GenBank/DDBJ whole genome shotgun (WGS) entry which is preliminary data.</text>
</comment>
<comment type="subcellular location">
    <subcellularLocation>
        <location evidence="1">Nucleus</location>
    </subcellularLocation>
</comment>
<evidence type="ECO:0000256" key="5">
    <source>
        <dbReference type="SAM" id="Coils"/>
    </source>
</evidence>
<keyword evidence="5" id="KW-0175">Coiled coil</keyword>
<feature type="coiled-coil region" evidence="5">
    <location>
        <begin position="121"/>
        <end position="148"/>
    </location>
</feature>
<dbReference type="AlphaFoldDB" id="A0AAN9X7D1"/>
<evidence type="ECO:0000256" key="4">
    <source>
        <dbReference type="ARBA" id="ARBA00023242"/>
    </source>
</evidence>
<evidence type="ECO:0000256" key="1">
    <source>
        <dbReference type="ARBA" id="ARBA00004123"/>
    </source>
</evidence>
<dbReference type="GO" id="GO:0009649">
    <property type="term" value="P:entrainment of circadian clock"/>
    <property type="evidence" value="ECO:0007669"/>
    <property type="project" value="TreeGrafter"/>
</dbReference>
<keyword evidence="8" id="KW-1185">Reference proteome</keyword>
<evidence type="ECO:0000256" key="2">
    <source>
        <dbReference type="ARBA" id="ARBA00009514"/>
    </source>
</evidence>
<reference evidence="7 8" key="1">
    <citation type="submission" date="2024-01" db="EMBL/GenBank/DDBJ databases">
        <title>The genomes of 5 underutilized Papilionoideae crops provide insights into root nodulation and disease resistanc.</title>
        <authorList>
            <person name="Jiang F."/>
        </authorList>
    </citation>
    <scope>NUCLEOTIDE SEQUENCE [LARGE SCALE GENOMIC DNA]</scope>
    <source>
        <strain evidence="7">DUOXIRENSHENG_FW03</strain>
        <tissue evidence="7">Leaves</tissue>
    </source>
</reference>
<comment type="similarity">
    <text evidence="2">Belongs to the EARLY FLOWERING 4 family.</text>
</comment>
<protein>
    <recommendedName>
        <fullName evidence="6">Protein EARLY FLOWERING 4 domain-containing protein</fullName>
    </recommendedName>
</protein>
<gene>
    <name evidence="7" type="ORF">VNO78_31249</name>
</gene>
<dbReference type="InterPro" id="IPR040462">
    <property type="entry name" value="EARLY_FLOWERING_4"/>
</dbReference>
<evidence type="ECO:0000313" key="8">
    <source>
        <dbReference type="Proteomes" id="UP001386955"/>
    </source>
</evidence>
<dbReference type="GO" id="GO:0005634">
    <property type="term" value="C:nucleus"/>
    <property type="evidence" value="ECO:0007669"/>
    <property type="project" value="UniProtKB-SubCell"/>
</dbReference>
<dbReference type="GO" id="GO:0042753">
    <property type="term" value="P:positive regulation of circadian rhythm"/>
    <property type="evidence" value="ECO:0007669"/>
    <property type="project" value="InterPro"/>
</dbReference>
<keyword evidence="4" id="KW-0539">Nucleus</keyword>
<proteinExistence type="inferred from homology"/>
<organism evidence="7 8">
    <name type="scientific">Psophocarpus tetragonolobus</name>
    <name type="common">Winged bean</name>
    <name type="synonym">Dolichos tetragonolobus</name>
    <dbReference type="NCBI Taxonomy" id="3891"/>
    <lineage>
        <taxon>Eukaryota</taxon>
        <taxon>Viridiplantae</taxon>
        <taxon>Streptophyta</taxon>
        <taxon>Embryophyta</taxon>
        <taxon>Tracheophyta</taxon>
        <taxon>Spermatophyta</taxon>
        <taxon>Magnoliopsida</taxon>
        <taxon>eudicotyledons</taxon>
        <taxon>Gunneridae</taxon>
        <taxon>Pentapetalae</taxon>
        <taxon>rosids</taxon>
        <taxon>fabids</taxon>
        <taxon>Fabales</taxon>
        <taxon>Fabaceae</taxon>
        <taxon>Papilionoideae</taxon>
        <taxon>50 kb inversion clade</taxon>
        <taxon>NPAAA clade</taxon>
        <taxon>indigoferoid/millettioid clade</taxon>
        <taxon>Phaseoleae</taxon>
        <taxon>Psophocarpus</taxon>
    </lineage>
</organism>
<feature type="domain" description="Protein EARLY FLOWERING 4" evidence="6">
    <location>
        <begin position="38"/>
        <end position="115"/>
    </location>
</feature>